<protein>
    <submittedName>
        <fullName evidence="1">Uncharacterized protein</fullName>
    </submittedName>
</protein>
<dbReference type="AlphaFoldDB" id="A0A8T1XPG4"/>
<proteinExistence type="predicted"/>
<reference evidence="1 2" key="1">
    <citation type="submission" date="2020-12" db="EMBL/GenBank/DDBJ databases">
        <title>Concerted genomic and epigenomic changes stabilize Arabidopsis allopolyploids.</title>
        <authorList>
            <person name="Chen Z."/>
        </authorList>
    </citation>
    <scope>NUCLEOTIDE SEQUENCE [LARGE SCALE GENOMIC DNA]</scope>
    <source>
        <strain evidence="1">Allo738</strain>
        <tissue evidence="1">Leaf</tissue>
    </source>
</reference>
<accession>A0A8T1XPG4</accession>
<comment type="caution">
    <text evidence="1">The sequence shown here is derived from an EMBL/GenBank/DDBJ whole genome shotgun (WGS) entry which is preliminary data.</text>
</comment>
<gene>
    <name evidence="1" type="ORF">ISN45_Aa08g012720</name>
</gene>
<dbReference type="EMBL" id="JAEFBK010000013">
    <property type="protein sequence ID" value="KAG7533660.1"/>
    <property type="molecule type" value="Genomic_DNA"/>
</dbReference>
<name>A0A8T1XPG4_9BRAS</name>
<keyword evidence="2" id="KW-1185">Reference proteome</keyword>
<sequence length="34" mass="4012">QSADSSFEQENFGRINVEEEEYALLLCGRERKYT</sequence>
<feature type="non-terminal residue" evidence="1">
    <location>
        <position position="1"/>
    </location>
</feature>
<evidence type="ECO:0000313" key="2">
    <source>
        <dbReference type="Proteomes" id="UP000694240"/>
    </source>
</evidence>
<evidence type="ECO:0000313" key="1">
    <source>
        <dbReference type="EMBL" id="KAG7533660.1"/>
    </source>
</evidence>
<organism evidence="1 2">
    <name type="scientific">Arabidopsis thaliana x Arabidopsis arenosa</name>
    <dbReference type="NCBI Taxonomy" id="1240361"/>
    <lineage>
        <taxon>Eukaryota</taxon>
        <taxon>Viridiplantae</taxon>
        <taxon>Streptophyta</taxon>
        <taxon>Embryophyta</taxon>
        <taxon>Tracheophyta</taxon>
        <taxon>Spermatophyta</taxon>
        <taxon>Magnoliopsida</taxon>
        <taxon>eudicotyledons</taxon>
        <taxon>Gunneridae</taxon>
        <taxon>Pentapetalae</taxon>
        <taxon>rosids</taxon>
        <taxon>malvids</taxon>
        <taxon>Brassicales</taxon>
        <taxon>Brassicaceae</taxon>
        <taxon>Camelineae</taxon>
        <taxon>Arabidopsis</taxon>
    </lineage>
</organism>
<dbReference type="Proteomes" id="UP000694240">
    <property type="component" value="Chromosome 13"/>
</dbReference>